<protein>
    <submittedName>
        <fullName evidence="7">ABC transporter substrate-binding protein</fullName>
    </submittedName>
</protein>
<evidence type="ECO:0000259" key="6">
    <source>
        <dbReference type="Pfam" id="PF00496"/>
    </source>
</evidence>
<comment type="caution">
    <text evidence="7">The sequence shown here is derived from an EMBL/GenBank/DDBJ whole genome shotgun (WGS) entry which is preliminary data.</text>
</comment>
<accession>A0ABU9YDZ5</accession>
<gene>
    <name evidence="7" type="ORF">WG926_01765</name>
</gene>
<keyword evidence="8" id="KW-1185">Reference proteome</keyword>
<evidence type="ECO:0000256" key="4">
    <source>
        <dbReference type="ARBA" id="ARBA00022729"/>
    </source>
</evidence>
<dbReference type="InterPro" id="IPR030678">
    <property type="entry name" value="Peptide/Ni-bd"/>
</dbReference>
<dbReference type="PIRSF" id="PIRSF002741">
    <property type="entry name" value="MppA"/>
    <property type="match status" value="1"/>
</dbReference>
<dbReference type="Gene3D" id="3.10.105.10">
    <property type="entry name" value="Dipeptide-binding Protein, Domain 3"/>
    <property type="match status" value="1"/>
</dbReference>
<dbReference type="EMBL" id="JBBKTW010000001">
    <property type="protein sequence ID" value="MEN2987012.1"/>
    <property type="molecule type" value="Genomic_DNA"/>
</dbReference>
<dbReference type="PANTHER" id="PTHR30290:SF10">
    <property type="entry name" value="PERIPLASMIC OLIGOPEPTIDE-BINDING PROTEIN-RELATED"/>
    <property type="match status" value="1"/>
</dbReference>
<keyword evidence="3" id="KW-0813">Transport</keyword>
<evidence type="ECO:0000256" key="2">
    <source>
        <dbReference type="ARBA" id="ARBA00005695"/>
    </source>
</evidence>
<evidence type="ECO:0000313" key="8">
    <source>
        <dbReference type="Proteomes" id="UP001413721"/>
    </source>
</evidence>
<dbReference type="PANTHER" id="PTHR30290">
    <property type="entry name" value="PERIPLASMIC BINDING COMPONENT OF ABC TRANSPORTER"/>
    <property type="match status" value="1"/>
</dbReference>
<reference evidence="7 8" key="1">
    <citation type="submission" date="2024-03" db="EMBL/GenBank/DDBJ databases">
        <title>High-quality draft genome sequencing of Tistrella sp. BH-R2-4.</title>
        <authorList>
            <person name="Dong C."/>
        </authorList>
    </citation>
    <scope>NUCLEOTIDE SEQUENCE [LARGE SCALE GENOMIC DNA]</scope>
    <source>
        <strain evidence="7 8">BH-R2-4</strain>
    </source>
</reference>
<keyword evidence="4" id="KW-0732">Signal</keyword>
<keyword evidence="5" id="KW-0812">Transmembrane</keyword>
<evidence type="ECO:0000256" key="5">
    <source>
        <dbReference type="SAM" id="Phobius"/>
    </source>
</evidence>
<evidence type="ECO:0000256" key="3">
    <source>
        <dbReference type="ARBA" id="ARBA00022448"/>
    </source>
</evidence>
<dbReference type="CDD" id="cd08512">
    <property type="entry name" value="PBP2_NikA_DppA_OppA_like_7"/>
    <property type="match status" value="1"/>
</dbReference>
<dbReference type="InterPro" id="IPR039424">
    <property type="entry name" value="SBP_5"/>
</dbReference>
<organism evidence="7 8">
    <name type="scientific">Tistrella arctica</name>
    <dbReference type="NCBI Taxonomy" id="3133430"/>
    <lineage>
        <taxon>Bacteria</taxon>
        <taxon>Pseudomonadati</taxon>
        <taxon>Pseudomonadota</taxon>
        <taxon>Alphaproteobacteria</taxon>
        <taxon>Geminicoccales</taxon>
        <taxon>Geminicoccaceae</taxon>
        <taxon>Tistrella</taxon>
    </lineage>
</organism>
<evidence type="ECO:0000256" key="1">
    <source>
        <dbReference type="ARBA" id="ARBA00004418"/>
    </source>
</evidence>
<evidence type="ECO:0000313" key="7">
    <source>
        <dbReference type="EMBL" id="MEN2987012.1"/>
    </source>
</evidence>
<dbReference type="Gene3D" id="3.90.76.10">
    <property type="entry name" value="Dipeptide-binding Protein, Domain 1"/>
    <property type="match status" value="1"/>
</dbReference>
<feature type="domain" description="Solute-binding protein family 5" evidence="6">
    <location>
        <begin position="109"/>
        <end position="476"/>
    </location>
</feature>
<keyword evidence="5" id="KW-1133">Transmembrane helix</keyword>
<dbReference type="SUPFAM" id="SSF53850">
    <property type="entry name" value="Periplasmic binding protein-like II"/>
    <property type="match status" value="1"/>
</dbReference>
<comment type="subcellular location">
    <subcellularLocation>
        <location evidence="1">Periplasm</location>
    </subcellularLocation>
</comment>
<sequence>MTDLMTADRTRLASRVSGRDGVWSRLRQFAAALALPVVMGLAVPVVTVLAVPGMAPARAATPPDTLVMAHYIDDIATFDPAESFELATGEILNNVYLRLTVPDPQDFTKIQGGAAERWEISDDGRTFTFTMRPGITFQSGRPLTAHDAAFSLQRVVKLNKAPSFILTRLGWTPETVDQMVVARDDATLELTMGEVFAPSFVLNSLSSSIGAVVDRVEAQAHETDGDFGNGWLKTNSAGSGAYRLVTWRPKEAVVLEANPDFYAGAPRLKRVIIRHVPEPTAQRLLLEKGDVDIARRLGTEQLKGIAGNLDLKVETEPKATIYYLALNQKVEALTDPNVRAAMRWAIDYDGIASTLLDGLYRPHQAILGAGSFGALTDRPYARDVDKARALMAEAGYADGFDLKLDVSGVAPYRDIAQALQANFAEIGIRVTLVTADTRQVLTKYRARAHEALLMYWSPDYGDPNSTVDYFARNPDNSEGGTAKTIAWRNTWKNDEIGGLAEAAVGERDTEARVALYQDIQQRLREEGPVIVMFQQTEPTAMRKPVTGWISGPAFDTYIYWQVTK</sequence>
<keyword evidence="5" id="KW-0472">Membrane</keyword>
<dbReference type="InterPro" id="IPR000914">
    <property type="entry name" value="SBP_5_dom"/>
</dbReference>
<comment type="similarity">
    <text evidence="2">Belongs to the bacterial solute-binding protein 5 family.</text>
</comment>
<dbReference type="Proteomes" id="UP001413721">
    <property type="component" value="Unassembled WGS sequence"/>
</dbReference>
<dbReference type="Gene3D" id="3.40.190.10">
    <property type="entry name" value="Periplasmic binding protein-like II"/>
    <property type="match status" value="1"/>
</dbReference>
<proteinExistence type="inferred from homology"/>
<feature type="transmembrane region" description="Helical" evidence="5">
    <location>
        <begin position="29"/>
        <end position="51"/>
    </location>
</feature>
<name>A0ABU9YDZ5_9PROT</name>
<dbReference type="Pfam" id="PF00496">
    <property type="entry name" value="SBP_bac_5"/>
    <property type="match status" value="1"/>
</dbReference>
<dbReference type="RefSeq" id="WP_345936659.1">
    <property type="nucleotide sequence ID" value="NZ_JBBKTW010000001.1"/>
</dbReference>